<name>K8YFP6_9LEPT</name>
<dbReference type="KEGG" id="lst:LSS_02369"/>
<sequence>MIPGRSPGEGRSIYGLFFLFMSVRSSLFLSFVSSDLSTLSFFT</sequence>
<dbReference type="AlphaFoldDB" id="K8YFP6"/>
<dbReference type="PATRIC" id="fig|758847.3.peg.492"/>
<evidence type="ECO:0000256" key="1">
    <source>
        <dbReference type="SAM" id="Phobius"/>
    </source>
</evidence>
<reference evidence="2" key="3">
    <citation type="journal article" date="2014" name="Emerg. Microbes Infect.">
        <title>Potential impact on kidney infection: a whole-genome analysis of Leptospira santarosai serovar Shermani.</title>
        <authorList>
            <person name="Chou L.F."/>
            <person name="Chen T.W."/>
            <person name="Ko Y.C."/>
            <person name="Pan M.J."/>
            <person name="Tian Y.C."/>
            <person name="Chiu C.H."/>
            <person name="Tang P."/>
            <person name="Hung C.C."/>
            <person name="Yang C.W."/>
        </authorList>
    </citation>
    <scope>NUCLEOTIDE SEQUENCE</scope>
    <source>
        <strain evidence="2">LT 821</strain>
    </source>
</reference>
<proteinExistence type="predicted"/>
<keyword evidence="1" id="KW-1133">Transmembrane helix</keyword>
<evidence type="ECO:0000313" key="2">
    <source>
        <dbReference type="EMBL" id="EKT88200.1"/>
    </source>
</evidence>
<keyword evidence="1" id="KW-0812">Transmembrane</keyword>
<reference evidence="2" key="2">
    <citation type="submission" date="2013-09" db="EMBL/GenBank/DDBJ databases">
        <authorList>
            <person name="Yang C.-W."/>
        </authorList>
    </citation>
    <scope>NUCLEOTIDE SEQUENCE</scope>
    <source>
        <strain evidence="2">LT 821</strain>
    </source>
</reference>
<protein>
    <submittedName>
        <fullName evidence="2">Uncharacterized protein</fullName>
    </submittedName>
</protein>
<dbReference type="Proteomes" id="UP000035800">
    <property type="component" value="Chromosome I"/>
</dbReference>
<reference evidence="2" key="1">
    <citation type="journal article" date="2012" name="Gene">
        <title>Sequence of Leptospira santarosai serovar Shermani genome and prediction of virulence-associated genes.</title>
        <authorList>
            <person name="Chou L.F."/>
            <person name="Chen Y.T."/>
            <person name="Lu C.W."/>
            <person name="Ko Y.C."/>
            <person name="Tang C.Y."/>
            <person name="Pan M.J."/>
            <person name="Tian Y.C."/>
            <person name="Chiu C.H."/>
            <person name="Hung C.C."/>
            <person name="Yang C.W."/>
        </authorList>
    </citation>
    <scope>NUCLEOTIDE SEQUENCE [LARGE SCALE GENOMIC DNA]</scope>
    <source>
        <strain evidence="2">LT 821</strain>
    </source>
</reference>
<feature type="transmembrane region" description="Helical" evidence="1">
    <location>
        <begin position="12"/>
        <end position="32"/>
    </location>
</feature>
<gene>
    <name evidence="2" type="ORF">LSS_02369</name>
</gene>
<organism evidence="2">
    <name type="scientific">Leptospira santarosai serovar Shermani str. LT 821</name>
    <dbReference type="NCBI Taxonomy" id="758847"/>
    <lineage>
        <taxon>Bacteria</taxon>
        <taxon>Pseudomonadati</taxon>
        <taxon>Spirochaetota</taxon>
        <taxon>Spirochaetia</taxon>
        <taxon>Leptospirales</taxon>
        <taxon>Leptospiraceae</taxon>
        <taxon>Leptospira</taxon>
    </lineage>
</organism>
<dbReference type="EMBL" id="CP006694">
    <property type="protein sequence ID" value="EKT88200.1"/>
    <property type="molecule type" value="Genomic_DNA"/>
</dbReference>
<keyword evidence="1" id="KW-0472">Membrane</keyword>
<accession>K8YFP6</accession>
<dbReference type="STRING" id="758847.LSS_02369"/>